<protein>
    <recommendedName>
        <fullName evidence="3">Lipoprotein</fullName>
    </recommendedName>
</protein>
<evidence type="ECO:0000313" key="2">
    <source>
        <dbReference type="Proteomes" id="UP000028547"/>
    </source>
</evidence>
<reference evidence="1 2" key="1">
    <citation type="submission" date="2014-07" db="EMBL/GenBank/DDBJ databases">
        <title>Draft Genome Sequence of Gephyronic Acid Producer, Cystobacter violaceus Strain Cb vi76.</title>
        <authorList>
            <person name="Stevens D.C."/>
            <person name="Young J."/>
            <person name="Carmichael R."/>
            <person name="Tan J."/>
            <person name="Taylor R.E."/>
        </authorList>
    </citation>
    <scope>NUCLEOTIDE SEQUENCE [LARGE SCALE GENOMIC DNA]</scope>
    <source>
        <strain evidence="1 2">Cb vi76</strain>
    </source>
</reference>
<proteinExistence type="predicted"/>
<organism evidence="1 2">
    <name type="scientific">Archangium violaceum Cb vi76</name>
    <dbReference type="NCBI Taxonomy" id="1406225"/>
    <lineage>
        <taxon>Bacteria</taxon>
        <taxon>Pseudomonadati</taxon>
        <taxon>Myxococcota</taxon>
        <taxon>Myxococcia</taxon>
        <taxon>Myxococcales</taxon>
        <taxon>Cystobacterineae</taxon>
        <taxon>Archangiaceae</taxon>
        <taxon>Archangium</taxon>
    </lineage>
</organism>
<accession>A0A084SIH4</accession>
<evidence type="ECO:0000313" key="1">
    <source>
        <dbReference type="EMBL" id="KFA88259.1"/>
    </source>
</evidence>
<dbReference type="PROSITE" id="PS51257">
    <property type="entry name" value="PROKAR_LIPOPROTEIN"/>
    <property type="match status" value="1"/>
</dbReference>
<sequence length="316" mass="33184">MRSRWLAVVAMSGLWVGCGGPAAEALNKYKAASLASETDVKEWAERSSAPNIYATANVAVTLVTLTAGSEGADPNCPVQKKDGKTTRLTGGCTDKNGVEWLGSMELVSEEEGESSGIQNARYTYDNFGYQKPYTCGDKTGLNKIAFHGTSSVTGTEAKKEFAIDVRLESSGLRDEDSDSCDTVNSSGAWEYKGTVDGADSDLGEGRQTWNGSGRIGYEERGLVEVATKDEVVDGSVCDEEAASGSTTIKSSGHTAVITYDGATDCEEASTVQWSLDGKASGELEGVSCSAASGPAFSAWGVALLGALGLMRRRARR</sequence>
<dbReference type="RefSeq" id="WP_043409165.1">
    <property type="nucleotide sequence ID" value="NZ_JPMI01000298.1"/>
</dbReference>
<dbReference type="AlphaFoldDB" id="A0A084SIH4"/>
<comment type="caution">
    <text evidence="1">The sequence shown here is derived from an EMBL/GenBank/DDBJ whole genome shotgun (WGS) entry which is preliminary data.</text>
</comment>
<dbReference type="Proteomes" id="UP000028547">
    <property type="component" value="Unassembled WGS sequence"/>
</dbReference>
<name>A0A084SIH4_9BACT</name>
<dbReference type="EMBL" id="JPMI01000298">
    <property type="protein sequence ID" value="KFA88259.1"/>
    <property type="molecule type" value="Genomic_DNA"/>
</dbReference>
<gene>
    <name evidence="1" type="ORF">Q664_42030</name>
</gene>
<evidence type="ECO:0008006" key="3">
    <source>
        <dbReference type="Google" id="ProtNLM"/>
    </source>
</evidence>